<dbReference type="Pfam" id="PF04542">
    <property type="entry name" value="Sigma70_r2"/>
    <property type="match status" value="1"/>
</dbReference>
<keyword evidence="5 6" id="KW-0804">Transcription</keyword>
<proteinExistence type="inferred from homology"/>
<dbReference type="InterPro" id="IPR007627">
    <property type="entry name" value="RNA_pol_sigma70_r2"/>
</dbReference>
<comment type="similarity">
    <text evidence="1 6">Belongs to the sigma-70 factor family. ECF subfamily.</text>
</comment>
<reference evidence="8 9" key="1">
    <citation type="submission" date="2017-01" db="EMBL/GenBank/DDBJ databases">
        <title>Novel large sulfur bacteria in the metagenomes of groundwater-fed chemosynthetic microbial mats in the Lake Huron basin.</title>
        <authorList>
            <person name="Sharrar A.M."/>
            <person name="Flood B.E."/>
            <person name="Bailey J.V."/>
            <person name="Jones D.S."/>
            <person name="Biddanda B."/>
            <person name="Ruberg S.A."/>
            <person name="Marcus D.N."/>
            <person name="Dick G.J."/>
        </authorList>
    </citation>
    <scope>NUCLEOTIDE SEQUENCE [LARGE SCALE GENOMIC DNA]</scope>
    <source>
        <strain evidence="8">A7</strain>
    </source>
</reference>
<evidence type="ECO:0000313" key="9">
    <source>
        <dbReference type="Proteomes" id="UP000192505"/>
    </source>
</evidence>
<dbReference type="InterPro" id="IPR014284">
    <property type="entry name" value="RNA_pol_sigma-70_dom"/>
</dbReference>
<protein>
    <recommendedName>
        <fullName evidence="6">RNA polymerase sigma factor</fullName>
    </recommendedName>
</protein>
<evidence type="ECO:0000256" key="1">
    <source>
        <dbReference type="ARBA" id="ARBA00010641"/>
    </source>
</evidence>
<evidence type="ECO:0000256" key="4">
    <source>
        <dbReference type="ARBA" id="ARBA00023125"/>
    </source>
</evidence>
<organism evidence="8 9">
    <name type="scientific">Rhodoferax ferrireducens</name>
    <dbReference type="NCBI Taxonomy" id="192843"/>
    <lineage>
        <taxon>Bacteria</taxon>
        <taxon>Pseudomonadati</taxon>
        <taxon>Pseudomonadota</taxon>
        <taxon>Betaproteobacteria</taxon>
        <taxon>Burkholderiales</taxon>
        <taxon>Comamonadaceae</taxon>
        <taxon>Rhodoferax</taxon>
    </lineage>
</organism>
<evidence type="ECO:0000256" key="5">
    <source>
        <dbReference type="ARBA" id="ARBA00023163"/>
    </source>
</evidence>
<dbReference type="SUPFAM" id="SSF88946">
    <property type="entry name" value="Sigma2 domain of RNA polymerase sigma factors"/>
    <property type="match status" value="1"/>
</dbReference>
<comment type="caution">
    <text evidence="8">The sequence shown here is derived from an EMBL/GenBank/DDBJ whole genome shotgun (WGS) entry which is preliminary data.</text>
</comment>
<dbReference type="SUPFAM" id="SSF88659">
    <property type="entry name" value="Sigma3 and sigma4 domains of RNA polymerase sigma factors"/>
    <property type="match status" value="1"/>
</dbReference>
<dbReference type="Gene3D" id="1.10.1740.10">
    <property type="match status" value="1"/>
</dbReference>
<dbReference type="PROSITE" id="PS01063">
    <property type="entry name" value="SIGMA70_ECF"/>
    <property type="match status" value="1"/>
</dbReference>
<dbReference type="Proteomes" id="UP000192505">
    <property type="component" value="Unassembled WGS sequence"/>
</dbReference>
<accession>A0A1W9KVS7</accession>
<evidence type="ECO:0000313" key="8">
    <source>
        <dbReference type="EMBL" id="OQW88668.1"/>
    </source>
</evidence>
<keyword evidence="3 6" id="KW-0731">Sigma factor</keyword>
<feature type="domain" description="RNA polymerase sigma-70 region 2" evidence="7">
    <location>
        <begin position="16"/>
        <end position="79"/>
    </location>
</feature>
<dbReference type="GO" id="GO:0006352">
    <property type="term" value="P:DNA-templated transcription initiation"/>
    <property type="evidence" value="ECO:0007669"/>
    <property type="project" value="InterPro"/>
</dbReference>
<evidence type="ECO:0000256" key="3">
    <source>
        <dbReference type="ARBA" id="ARBA00023082"/>
    </source>
</evidence>
<dbReference type="PANTHER" id="PTHR43133:SF63">
    <property type="entry name" value="RNA POLYMERASE SIGMA FACTOR FECI-RELATED"/>
    <property type="match status" value="1"/>
</dbReference>
<sequence length="183" mass="20487">MTDVPPRFDCVLRAWRAHEAELLGYLSRQLHDVSLAQDVLQEVFLKSMRAGQGFCTLDNPRAWLYRVAKTTLVDHARSTKPFVELPDDLVAPSDQRPAVDELDACLTRNLARLIDADRAILQACDLKGQTVRDFAQTHNLTLSAAKSRLLRARQRLRQHLVANCGVQFDTRGQVCCHVALGAA</sequence>
<dbReference type="NCBIfam" id="TIGR02937">
    <property type="entry name" value="sigma70-ECF"/>
    <property type="match status" value="1"/>
</dbReference>
<keyword evidence="4 6" id="KW-0238">DNA-binding</keyword>
<dbReference type="EMBL" id="MTEI01000003">
    <property type="protein sequence ID" value="OQW88668.1"/>
    <property type="molecule type" value="Genomic_DNA"/>
</dbReference>
<dbReference type="InterPro" id="IPR036388">
    <property type="entry name" value="WH-like_DNA-bd_sf"/>
</dbReference>
<dbReference type="AlphaFoldDB" id="A0A1W9KVS7"/>
<dbReference type="InterPro" id="IPR013325">
    <property type="entry name" value="RNA_pol_sigma_r2"/>
</dbReference>
<evidence type="ECO:0000256" key="2">
    <source>
        <dbReference type="ARBA" id="ARBA00023015"/>
    </source>
</evidence>
<dbReference type="InterPro" id="IPR013324">
    <property type="entry name" value="RNA_pol_sigma_r3/r4-like"/>
</dbReference>
<gene>
    <name evidence="8" type="ORF">BWK72_06740</name>
</gene>
<name>A0A1W9KVS7_9BURK</name>
<keyword evidence="2 6" id="KW-0805">Transcription regulation</keyword>
<dbReference type="InterPro" id="IPR039425">
    <property type="entry name" value="RNA_pol_sigma-70-like"/>
</dbReference>
<evidence type="ECO:0000259" key="7">
    <source>
        <dbReference type="Pfam" id="PF04542"/>
    </source>
</evidence>
<dbReference type="InterPro" id="IPR000838">
    <property type="entry name" value="RNA_pol_sigma70_ECF_CS"/>
</dbReference>
<dbReference type="GO" id="GO:0016987">
    <property type="term" value="F:sigma factor activity"/>
    <property type="evidence" value="ECO:0007669"/>
    <property type="project" value="UniProtKB-KW"/>
</dbReference>
<dbReference type="GO" id="GO:0003677">
    <property type="term" value="F:DNA binding"/>
    <property type="evidence" value="ECO:0007669"/>
    <property type="project" value="UniProtKB-KW"/>
</dbReference>
<dbReference type="Gene3D" id="1.10.10.10">
    <property type="entry name" value="Winged helix-like DNA-binding domain superfamily/Winged helix DNA-binding domain"/>
    <property type="match status" value="1"/>
</dbReference>
<dbReference type="PANTHER" id="PTHR43133">
    <property type="entry name" value="RNA POLYMERASE ECF-TYPE SIGMA FACTO"/>
    <property type="match status" value="1"/>
</dbReference>
<evidence type="ECO:0000256" key="6">
    <source>
        <dbReference type="RuleBase" id="RU000716"/>
    </source>
</evidence>